<comment type="caution">
    <text evidence="2">The sequence shown here is derived from an EMBL/GenBank/DDBJ whole genome shotgun (WGS) entry which is preliminary data.</text>
</comment>
<gene>
    <name evidence="2" type="ORF">ENN51_05595</name>
</gene>
<reference evidence="2" key="1">
    <citation type="journal article" date="2020" name="mSystems">
        <title>Genome- and Community-Level Interaction Insights into Carbon Utilization and Element Cycling Functions of Hydrothermarchaeota in Hydrothermal Sediment.</title>
        <authorList>
            <person name="Zhou Z."/>
            <person name="Liu Y."/>
            <person name="Xu W."/>
            <person name="Pan J."/>
            <person name="Luo Z.H."/>
            <person name="Li M."/>
        </authorList>
    </citation>
    <scope>NUCLEOTIDE SEQUENCE [LARGE SCALE GENOMIC DNA]</scope>
    <source>
        <strain evidence="2">SpSt-1182</strain>
    </source>
</reference>
<dbReference type="AlphaFoldDB" id="A0A7V0T6A8"/>
<feature type="domain" description="FlgD/Vpr Ig-like" evidence="1">
    <location>
        <begin position="110"/>
        <end position="167"/>
    </location>
</feature>
<dbReference type="Gene3D" id="2.60.40.4070">
    <property type="match status" value="1"/>
</dbReference>
<protein>
    <recommendedName>
        <fullName evidence="1">FlgD/Vpr Ig-like domain-containing protein</fullName>
    </recommendedName>
</protein>
<evidence type="ECO:0000259" key="1">
    <source>
        <dbReference type="Pfam" id="PF13860"/>
    </source>
</evidence>
<name>A0A7V0T6A8_UNCW3</name>
<dbReference type="Pfam" id="PF13860">
    <property type="entry name" value="FlgD_ig"/>
    <property type="match status" value="1"/>
</dbReference>
<dbReference type="EMBL" id="DSBX01000207">
    <property type="protein sequence ID" value="HDQ99738.1"/>
    <property type="molecule type" value="Genomic_DNA"/>
</dbReference>
<sequence>MLILLLALLSQAPPAPQASGGQHGLGEEEISGEVEVLIADRKLFFAPQFDPFSPIQNLLLPESYVFDDALARTVDSLTIPHRHVNSSYLRVPVEKDFIYGDIMVFLPSFEKRVATWELEISNSLGETVRRVTRRGQPPATITWDGRTDSGEPIATGDVYSFTFNAYDAQGNQTRLPGTPRRVDAMVFRDGKETNITIAADRIFTDGTSQLLPDASPRLDEAANIVRENFKSEVVIYVYTEHERLSTDRCNAMRAEVSSRIVLPQGALSVAPRFIPGLQPKFSKISIHVR</sequence>
<evidence type="ECO:0000313" key="2">
    <source>
        <dbReference type="EMBL" id="HDQ99738.1"/>
    </source>
</evidence>
<proteinExistence type="predicted"/>
<accession>A0A7V0T6A8</accession>
<dbReference type="InterPro" id="IPR025965">
    <property type="entry name" value="FlgD/Vpr_Ig-like"/>
</dbReference>
<dbReference type="Proteomes" id="UP000885672">
    <property type="component" value="Unassembled WGS sequence"/>
</dbReference>
<organism evidence="2">
    <name type="scientific">candidate division WOR-3 bacterium</name>
    <dbReference type="NCBI Taxonomy" id="2052148"/>
    <lineage>
        <taxon>Bacteria</taxon>
        <taxon>Bacteria division WOR-3</taxon>
    </lineage>
</organism>